<keyword evidence="5 6" id="KW-0472">Membrane</keyword>
<keyword evidence="2 6" id="KW-0812">Transmembrane</keyword>
<evidence type="ECO:0000256" key="5">
    <source>
        <dbReference type="ARBA" id="ARBA00023136"/>
    </source>
</evidence>
<comment type="caution">
    <text evidence="7">The sequence shown here is derived from an EMBL/GenBank/DDBJ whole genome shotgun (WGS) entry which is preliminary data.</text>
</comment>
<keyword evidence="3" id="KW-0256">Endoplasmic reticulum</keyword>
<dbReference type="InterPro" id="IPR009582">
    <property type="entry name" value="Spc2/SPCS2"/>
</dbReference>
<name>K8PTK2_9BRAD</name>
<dbReference type="Proteomes" id="UP000001096">
    <property type="component" value="Unassembled WGS sequence"/>
</dbReference>
<dbReference type="HOGENOM" id="CLU_201569_0_0_5"/>
<comment type="subcellular location">
    <subcellularLocation>
        <location evidence="1">Endoplasmic reticulum membrane</location>
        <topology evidence="1">Multi-pass membrane protein</topology>
    </subcellularLocation>
</comment>
<gene>
    <name evidence="7" type="ORF">HMPREF9695_00780</name>
</gene>
<evidence type="ECO:0000313" key="7">
    <source>
        <dbReference type="EMBL" id="EKS41688.1"/>
    </source>
</evidence>
<evidence type="ECO:0000256" key="2">
    <source>
        <dbReference type="ARBA" id="ARBA00022692"/>
    </source>
</evidence>
<organism evidence="7 8">
    <name type="scientific">Afipia broomeae ATCC 49717</name>
    <dbReference type="NCBI Taxonomy" id="883078"/>
    <lineage>
        <taxon>Bacteria</taxon>
        <taxon>Pseudomonadati</taxon>
        <taxon>Pseudomonadota</taxon>
        <taxon>Alphaproteobacteria</taxon>
        <taxon>Hyphomicrobiales</taxon>
        <taxon>Nitrobacteraceae</taxon>
        <taxon>Afipia</taxon>
    </lineage>
</organism>
<feature type="transmembrane region" description="Helical" evidence="6">
    <location>
        <begin position="31"/>
        <end position="50"/>
    </location>
</feature>
<dbReference type="AlphaFoldDB" id="K8PTK2"/>
<dbReference type="eggNOG" id="ENOG5034CA3">
    <property type="taxonomic scope" value="Bacteria"/>
</dbReference>
<evidence type="ECO:0000256" key="6">
    <source>
        <dbReference type="SAM" id="Phobius"/>
    </source>
</evidence>
<dbReference type="PATRIC" id="fig|883078.3.peg.804"/>
<accession>K8PTK2</accession>
<evidence type="ECO:0000256" key="1">
    <source>
        <dbReference type="ARBA" id="ARBA00004477"/>
    </source>
</evidence>
<dbReference type="Pfam" id="PF06703">
    <property type="entry name" value="SPC25"/>
    <property type="match status" value="1"/>
</dbReference>
<evidence type="ECO:0000313" key="8">
    <source>
        <dbReference type="Proteomes" id="UP000001096"/>
    </source>
</evidence>
<evidence type="ECO:0000256" key="4">
    <source>
        <dbReference type="ARBA" id="ARBA00022989"/>
    </source>
</evidence>
<dbReference type="EMBL" id="AGWX01000001">
    <property type="protein sequence ID" value="EKS41688.1"/>
    <property type="molecule type" value="Genomic_DNA"/>
</dbReference>
<proteinExistence type="predicted"/>
<keyword evidence="8" id="KW-1185">Reference proteome</keyword>
<keyword evidence="4 6" id="KW-1133">Transmembrane helix</keyword>
<sequence>MPVKIKLALSLVVIIVAAVAFYMQHTLGHERVQYLVVFLGVFMVFAMWLFPEVKREETAGGIRRETTQNRAS</sequence>
<evidence type="ECO:0000256" key="3">
    <source>
        <dbReference type="ARBA" id="ARBA00022824"/>
    </source>
</evidence>
<dbReference type="GO" id="GO:0016020">
    <property type="term" value="C:membrane"/>
    <property type="evidence" value="ECO:0007669"/>
    <property type="project" value="InterPro"/>
</dbReference>
<feature type="transmembrane region" description="Helical" evidence="6">
    <location>
        <begin position="7"/>
        <end position="25"/>
    </location>
</feature>
<protein>
    <submittedName>
        <fullName evidence="7">Uncharacterized protein</fullName>
    </submittedName>
</protein>
<dbReference type="GO" id="GO:0006465">
    <property type="term" value="P:signal peptide processing"/>
    <property type="evidence" value="ECO:0007669"/>
    <property type="project" value="InterPro"/>
</dbReference>
<dbReference type="RefSeq" id="WP_006019489.1">
    <property type="nucleotide sequence ID" value="NZ_KB375282.1"/>
</dbReference>
<reference evidence="7 8" key="1">
    <citation type="submission" date="2012-04" db="EMBL/GenBank/DDBJ databases">
        <title>The Genome Sequence of Afipia broomeae ATCC 49717.</title>
        <authorList>
            <consortium name="The Broad Institute Genome Sequencing Platform"/>
            <person name="Earl A."/>
            <person name="Ward D."/>
            <person name="Feldgarden M."/>
            <person name="Gevers D."/>
            <person name="Huys G."/>
            <person name="Walker B."/>
            <person name="Young S.K."/>
            <person name="Zeng Q."/>
            <person name="Gargeya S."/>
            <person name="Fitzgerald M."/>
            <person name="Haas B."/>
            <person name="Abouelleil A."/>
            <person name="Alvarado L."/>
            <person name="Arachchi H.M."/>
            <person name="Berlin A."/>
            <person name="Chapman S.B."/>
            <person name="Goldberg J."/>
            <person name="Griggs A."/>
            <person name="Gujja S."/>
            <person name="Hansen M."/>
            <person name="Howarth C."/>
            <person name="Imamovic A."/>
            <person name="Larimer J."/>
            <person name="McCowen C."/>
            <person name="Montmayeur A."/>
            <person name="Murphy C."/>
            <person name="Neiman D."/>
            <person name="Pearson M."/>
            <person name="Priest M."/>
            <person name="Roberts A."/>
            <person name="Saif S."/>
            <person name="Shea T."/>
            <person name="Sisk P."/>
            <person name="Sykes S."/>
            <person name="Wortman J."/>
            <person name="Nusbaum C."/>
            <person name="Birren B."/>
        </authorList>
    </citation>
    <scope>NUCLEOTIDE SEQUENCE [LARGE SCALE GENOMIC DNA]</scope>
    <source>
        <strain evidence="7 8">ATCC 49717</strain>
    </source>
</reference>